<gene>
    <name evidence="9" type="ORF">SPPG_02046</name>
</gene>
<dbReference type="GO" id="GO:0005634">
    <property type="term" value="C:nucleus"/>
    <property type="evidence" value="ECO:0007669"/>
    <property type="project" value="UniProtKB-SubCell"/>
</dbReference>
<feature type="region of interest" description="Disordered" evidence="7">
    <location>
        <begin position="177"/>
        <end position="224"/>
    </location>
</feature>
<dbReference type="Gene3D" id="3.30.40.10">
    <property type="entry name" value="Zinc/RING finger domain, C3HC4 (zinc finger)"/>
    <property type="match status" value="1"/>
</dbReference>
<dbReference type="VEuPathDB" id="FungiDB:SPPG_02046"/>
<reference evidence="9 10" key="1">
    <citation type="submission" date="2009-08" db="EMBL/GenBank/DDBJ databases">
        <title>The Genome Sequence of Spizellomyces punctatus strain DAOM BR117.</title>
        <authorList>
            <consortium name="The Broad Institute Genome Sequencing Platform"/>
            <person name="Russ C."/>
            <person name="Cuomo C."/>
            <person name="Shea T."/>
            <person name="Young S.K."/>
            <person name="Zeng Q."/>
            <person name="Koehrsen M."/>
            <person name="Haas B."/>
            <person name="Borodovsky M."/>
            <person name="Guigo R."/>
            <person name="Alvarado L."/>
            <person name="Berlin A."/>
            <person name="Bochicchio J."/>
            <person name="Borenstein D."/>
            <person name="Chapman S."/>
            <person name="Chen Z."/>
            <person name="Engels R."/>
            <person name="Freedman E."/>
            <person name="Gellesch M."/>
            <person name="Goldberg J."/>
            <person name="Griggs A."/>
            <person name="Gujja S."/>
            <person name="Heiman D."/>
            <person name="Hepburn T."/>
            <person name="Howarth C."/>
            <person name="Jen D."/>
            <person name="Larson L."/>
            <person name="Lewis B."/>
            <person name="Mehta T."/>
            <person name="Park D."/>
            <person name="Pearson M."/>
            <person name="Roberts A."/>
            <person name="Saif S."/>
            <person name="Shenoy N."/>
            <person name="Sisk P."/>
            <person name="Stolte C."/>
            <person name="Sykes S."/>
            <person name="Thomson T."/>
            <person name="Walk T."/>
            <person name="White J."/>
            <person name="Yandava C."/>
            <person name="Burger G."/>
            <person name="Gray M.W."/>
            <person name="Holland P.W.H."/>
            <person name="King N."/>
            <person name="Lang F.B.F."/>
            <person name="Roger A.J."/>
            <person name="Ruiz-Trillo I."/>
            <person name="Lander E."/>
            <person name="Nusbaum C."/>
        </authorList>
    </citation>
    <scope>NUCLEOTIDE SEQUENCE [LARGE SCALE GENOMIC DNA]</scope>
    <source>
        <strain evidence="9 10">DAOM BR117</strain>
    </source>
</reference>
<dbReference type="InterPro" id="IPR051507">
    <property type="entry name" value="PcG_RING_finger"/>
</dbReference>
<evidence type="ECO:0000256" key="6">
    <source>
        <dbReference type="PROSITE-ProRule" id="PRU00175"/>
    </source>
</evidence>
<evidence type="ECO:0000256" key="4">
    <source>
        <dbReference type="ARBA" id="ARBA00022833"/>
    </source>
</evidence>
<evidence type="ECO:0000256" key="1">
    <source>
        <dbReference type="ARBA" id="ARBA00004123"/>
    </source>
</evidence>
<comment type="subcellular location">
    <subcellularLocation>
        <location evidence="1">Nucleus</location>
    </subcellularLocation>
</comment>
<dbReference type="GO" id="GO:0008270">
    <property type="term" value="F:zinc ion binding"/>
    <property type="evidence" value="ECO:0007669"/>
    <property type="project" value="UniProtKB-KW"/>
</dbReference>
<keyword evidence="5" id="KW-0539">Nucleus</keyword>
<dbReference type="RefSeq" id="XP_016611010.1">
    <property type="nucleotide sequence ID" value="XM_016750350.1"/>
</dbReference>
<dbReference type="InterPro" id="IPR013083">
    <property type="entry name" value="Znf_RING/FYVE/PHD"/>
</dbReference>
<dbReference type="FunFam" id="3.30.40.10:FF:000033">
    <property type="entry name" value="Polycomb group RING finger protein 3"/>
    <property type="match status" value="1"/>
</dbReference>
<dbReference type="GeneID" id="27685667"/>
<feature type="compositionally biased region" description="Polar residues" evidence="7">
    <location>
        <begin position="183"/>
        <end position="194"/>
    </location>
</feature>
<dbReference type="Proteomes" id="UP000053201">
    <property type="component" value="Unassembled WGS sequence"/>
</dbReference>
<organism evidence="9 10">
    <name type="scientific">Spizellomyces punctatus (strain DAOM BR117)</name>
    <dbReference type="NCBI Taxonomy" id="645134"/>
    <lineage>
        <taxon>Eukaryota</taxon>
        <taxon>Fungi</taxon>
        <taxon>Fungi incertae sedis</taxon>
        <taxon>Chytridiomycota</taxon>
        <taxon>Chytridiomycota incertae sedis</taxon>
        <taxon>Chytridiomycetes</taxon>
        <taxon>Spizellomycetales</taxon>
        <taxon>Spizellomycetaceae</taxon>
        <taxon>Spizellomyces</taxon>
    </lineage>
</organism>
<keyword evidence="10" id="KW-1185">Reference proteome</keyword>
<sequence length="326" mass="36556">MAATAASLDAGKLRAHSQRSANHDHPNPQRDRLPIVHHEISNNYSEDDPVQTTEQKGNQGNLQRDAIPTVVGRKITFMTRIFNDLMTCKLCAGYFVDATTVHPCLHTFCKSCIYKHWKRQHDNDKCCPACMHPLGPNPLQHLKPDPSMQNIAYKLVPHLQEREQELIRTFEKSQEVRVRKRTSAGSVRSSNTQPAKKHSKVTDGCLSTATRPATAASPSSSPAVGPETLVAFALELDTEWFNMRKYENVSRGQARLADPCLKTKARATIGQVGKHLRKRLAIKPAKVDILHNGSKLDPEWTLGNVAASDPIQPLIFRYRPWYNTDT</sequence>
<evidence type="ECO:0000313" key="10">
    <source>
        <dbReference type="Proteomes" id="UP000053201"/>
    </source>
</evidence>
<dbReference type="STRING" id="645134.A0A0L0HNG2"/>
<dbReference type="InParanoid" id="A0A0L0HNG2"/>
<evidence type="ECO:0000256" key="3">
    <source>
        <dbReference type="ARBA" id="ARBA00022771"/>
    </source>
</evidence>
<keyword evidence="2" id="KW-0479">Metal-binding</keyword>
<evidence type="ECO:0000256" key="2">
    <source>
        <dbReference type="ARBA" id="ARBA00022723"/>
    </source>
</evidence>
<dbReference type="InterPro" id="IPR017907">
    <property type="entry name" value="Znf_RING_CS"/>
</dbReference>
<name>A0A0L0HNG2_SPIPD</name>
<keyword evidence="3 6" id="KW-0863">Zinc-finger</keyword>
<feature type="region of interest" description="Disordered" evidence="7">
    <location>
        <begin position="1"/>
        <end position="64"/>
    </location>
</feature>
<dbReference type="OrthoDB" id="1305878at2759"/>
<feature type="domain" description="RING-type" evidence="8">
    <location>
        <begin position="88"/>
        <end position="130"/>
    </location>
</feature>
<dbReference type="SMART" id="SM00184">
    <property type="entry name" value="RING"/>
    <property type="match status" value="1"/>
</dbReference>
<feature type="compositionally biased region" description="Basic and acidic residues" evidence="7">
    <location>
        <begin position="21"/>
        <end position="40"/>
    </location>
</feature>
<dbReference type="InterPro" id="IPR001841">
    <property type="entry name" value="Znf_RING"/>
</dbReference>
<dbReference type="SUPFAM" id="SSF57850">
    <property type="entry name" value="RING/U-box"/>
    <property type="match status" value="1"/>
</dbReference>
<dbReference type="Pfam" id="PF00097">
    <property type="entry name" value="zf-C3HC4"/>
    <property type="match status" value="1"/>
</dbReference>
<keyword evidence="4" id="KW-0862">Zinc</keyword>
<dbReference type="PROSITE" id="PS00518">
    <property type="entry name" value="ZF_RING_1"/>
    <property type="match status" value="1"/>
</dbReference>
<proteinExistence type="predicted"/>
<protein>
    <recommendedName>
        <fullName evidence="8">RING-type domain-containing protein</fullName>
    </recommendedName>
</protein>
<feature type="compositionally biased region" description="Polar residues" evidence="7">
    <location>
        <begin position="50"/>
        <end position="62"/>
    </location>
</feature>
<dbReference type="AlphaFoldDB" id="A0A0L0HNG2"/>
<dbReference type="PANTHER" id="PTHR45893">
    <property type="entry name" value="POLYCOMB GROUP RING FINGER PROTEIN"/>
    <property type="match status" value="1"/>
</dbReference>
<evidence type="ECO:0000256" key="5">
    <source>
        <dbReference type="ARBA" id="ARBA00023242"/>
    </source>
</evidence>
<dbReference type="PROSITE" id="PS50089">
    <property type="entry name" value="ZF_RING_2"/>
    <property type="match status" value="1"/>
</dbReference>
<feature type="compositionally biased region" description="Low complexity" evidence="7">
    <location>
        <begin position="207"/>
        <end position="223"/>
    </location>
</feature>
<dbReference type="EMBL" id="KQ257452">
    <property type="protein sequence ID" value="KND02971.1"/>
    <property type="molecule type" value="Genomic_DNA"/>
</dbReference>
<evidence type="ECO:0000313" key="9">
    <source>
        <dbReference type="EMBL" id="KND02971.1"/>
    </source>
</evidence>
<evidence type="ECO:0000259" key="8">
    <source>
        <dbReference type="PROSITE" id="PS50089"/>
    </source>
</evidence>
<dbReference type="eggNOG" id="KOG2660">
    <property type="taxonomic scope" value="Eukaryota"/>
</dbReference>
<dbReference type="Gene3D" id="3.10.20.90">
    <property type="entry name" value="Phosphatidylinositol 3-kinase Catalytic Subunit, Chain A, domain 1"/>
    <property type="match status" value="1"/>
</dbReference>
<evidence type="ECO:0000256" key="7">
    <source>
        <dbReference type="SAM" id="MobiDB-lite"/>
    </source>
</evidence>
<dbReference type="InterPro" id="IPR018957">
    <property type="entry name" value="Znf_C3HC4_RING-type"/>
</dbReference>
<dbReference type="OMA" id="EAHTIME"/>
<accession>A0A0L0HNG2</accession>